<keyword evidence="1" id="KW-1133">Transmembrane helix</keyword>
<keyword evidence="3" id="KW-1185">Reference proteome</keyword>
<keyword evidence="1" id="KW-0812">Transmembrane</keyword>
<dbReference type="KEGG" id="tsph:KIH39_15255"/>
<name>A0A8E6B1E8_9BACT</name>
<dbReference type="EMBL" id="CP074694">
    <property type="protein sequence ID" value="QVL30210.1"/>
    <property type="molecule type" value="Genomic_DNA"/>
</dbReference>
<feature type="transmembrane region" description="Helical" evidence="1">
    <location>
        <begin position="35"/>
        <end position="58"/>
    </location>
</feature>
<reference evidence="2" key="1">
    <citation type="submission" date="2021-05" db="EMBL/GenBank/DDBJ databases">
        <title>Complete genome sequence of the cellulolytic planctomycete Telmatocola sphagniphila SP2T and characterization of the first cellulase from planctomycetes.</title>
        <authorList>
            <person name="Rakitin A.L."/>
            <person name="Beletsky A.V."/>
            <person name="Naumoff D.G."/>
            <person name="Kulichevskaya I.S."/>
            <person name="Mardanov A.V."/>
            <person name="Ravin N.V."/>
            <person name="Dedysh S.N."/>
        </authorList>
    </citation>
    <scope>NUCLEOTIDE SEQUENCE</scope>
    <source>
        <strain evidence="2">SP2T</strain>
    </source>
</reference>
<organism evidence="2 3">
    <name type="scientific">Telmatocola sphagniphila</name>
    <dbReference type="NCBI Taxonomy" id="1123043"/>
    <lineage>
        <taxon>Bacteria</taxon>
        <taxon>Pseudomonadati</taxon>
        <taxon>Planctomycetota</taxon>
        <taxon>Planctomycetia</taxon>
        <taxon>Gemmatales</taxon>
        <taxon>Gemmataceae</taxon>
    </lineage>
</organism>
<evidence type="ECO:0000313" key="3">
    <source>
        <dbReference type="Proteomes" id="UP000676194"/>
    </source>
</evidence>
<accession>A0A8E6B1E8</accession>
<dbReference type="AlphaFoldDB" id="A0A8E6B1E8"/>
<evidence type="ECO:0000313" key="2">
    <source>
        <dbReference type="EMBL" id="QVL30210.1"/>
    </source>
</evidence>
<protein>
    <submittedName>
        <fullName evidence="2">Uncharacterized protein</fullName>
    </submittedName>
</protein>
<gene>
    <name evidence="2" type="ORF">KIH39_15255</name>
</gene>
<dbReference type="Proteomes" id="UP000676194">
    <property type="component" value="Chromosome"/>
</dbReference>
<evidence type="ECO:0000256" key="1">
    <source>
        <dbReference type="SAM" id="Phobius"/>
    </source>
</evidence>
<dbReference type="RefSeq" id="WP_213494094.1">
    <property type="nucleotide sequence ID" value="NZ_CP074694.1"/>
</dbReference>
<proteinExistence type="predicted"/>
<sequence>MILGAEVALLIMGLYSLFTGKILTNKRSVHTVSGWPARIGGLICLLPIPLSLLTLYFLGMFPAKRQNPLFKDPNNWEGMVIEGGIVLICAVVARVINRVYRVPKQESDQSHDTSNQDYQPM</sequence>
<feature type="transmembrane region" description="Helical" evidence="1">
    <location>
        <begin position="6"/>
        <end position="23"/>
    </location>
</feature>
<keyword evidence="1" id="KW-0472">Membrane</keyword>